<evidence type="ECO:0000313" key="12">
    <source>
        <dbReference type="Proteomes" id="UP000641646"/>
    </source>
</evidence>
<keyword evidence="5" id="KW-0119">Carbohydrate metabolism</keyword>
<dbReference type="InterPro" id="IPR006047">
    <property type="entry name" value="GH13_cat_dom"/>
</dbReference>
<reference evidence="11" key="2">
    <citation type="submission" date="2020-08" db="EMBL/GenBank/DDBJ databases">
        <authorList>
            <person name="Chen M."/>
            <person name="Teng W."/>
            <person name="Zhao L."/>
            <person name="Hu C."/>
            <person name="Zhou Y."/>
            <person name="Han B."/>
            <person name="Song L."/>
            <person name="Shu W."/>
        </authorList>
    </citation>
    <scope>NUCLEOTIDE SEQUENCE</scope>
    <source>
        <strain evidence="11">FACHB-1375</strain>
    </source>
</reference>
<dbReference type="RefSeq" id="WP_190467420.1">
    <property type="nucleotide sequence ID" value="NZ_JACJPW010000052.1"/>
</dbReference>
<name>A0A926VIW7_9CYAN</name>
<accession>A0A926VIW7</accession>
<evidence type="ECO:0000259" key="10">
    <source>
        <dbReference type="SMART" id="SM00642"/>
    </source>
</evidence>
<protein>
    <submittedName>
        <fullName evidence="11">Alpha-amylase</fullName>
        <ecNumber evidence="11">3.2.1.1</ecNumber>
    </submittedName>
</protein>
<sequence length="487" mass="56401">MAETNGVMMQYFHWYNSNDGTYWEEVQNKAKELAEAGFTALWLPPAFKGKSGAEDVGYGVYDLFDLGEFDQKGSVRTKYGTREQYLAAIKALQAEGIEVYADVVLNHKDGADETEMVKATPFYGHDRSTPSGELQEIEAYTYFKFAGRKGKYSTMEWHWWHFDAVNYNHQRPEDLNTVYLLEGKSFDDFVSLEQGNFAFLLGCDLDMESEEVREELARWGKWYLDTTGVDGFRLDAIKHISSWFFVDWLDEMRQYAQRNFFVVGEYWTSDLETLHWYINNTGGRMSLFDVPLHFNFHTTSQAAGHYDMRHILNNTLMQQQPSLAVTFVENHDSQPLQSLESFVASWFKPLAYALILLRQEGYPCVFYADYYGAEYDDKGIHIKMESHRYAIDKFLYARKHYGYGPQYDYFDHPNIIGWTRLGDSEHPKGMAVMMSDGPGGSKWMEVGKPNSTFVDLMEYIKEPVHTNEEGWGEFPCDGGSVSVWIEQ</sequence>
<feature type="binding site" evidence="8">
    <location>
        <position position="304"/>
    </location>
    <ligand>
        <name>Ca(2+)</name>
        <dbReference type="ChEBI" id="CHEBI:29108"/>
        <label>3</label>
    </ligand>
</feature>
<dbReference type="AlphaFoldDB" id="A0A926VIW7"/>
<feature type="domain" description="Glycosyl hydrolase family 13 catalytic" evidence="10">
    <location>
        <begin position="6"/>
        <end position="398"/>
    </location>
</feature>
<dbReference type="SUPFAM" id="SSF51445">
    <property type="entry name" value="(Trans)glycosidases"/>
    <property type="match status" value="1"/>
</dbReference>
<feature type="active site" description="Nucleophile" evidence="7">
    <location>
        <position position="235"/>
    </location>
</feature>
<dbReference type="Pfam" id="PF00128">
    <property type="entry name" value="Alpha-amylase"/>
    <property type="match status" value="1"/>
</dbReference>
<feature type="binding site" evidence="8">
    <location>
        <position position="163"/>
    </location>
    <ligand>
        <name>Ca(2+)</name>
        <dbReference type="ChEBI" id="CHEBI:29108"/>
        <label>2</label>
    </ligand>
</feature>
<dbReference type="GO" id="GO:0005509">
    <property type="term" value="F:calcium ion binding"/>
    <property type="evidence" value="ECO:0007669"/>
    <property type="project" value="InterPro"/>
</dbReference>
<keyword evidence="8" id="KW-0106">Calcium</keyword>
<feature type="binding site" evidence="8">
    <location>
        <position position="187"/>
    </location>
    <ligand>
        <name>Ca(2+)</name>
        <dbReference type="ChEBI" id="CHEBI:29108"/>
        <label>2</label>
    </ligand>
</feature>
<dbReference type="SUPFAM" id="SSF51011">
    <property type="entry name" value="Glycosyl hydrolase domain"/>
    <property type="match status" value="1"/>
</dbReference>
<dbReference type="NCBIfam" id="NF006969">
    <property type="entry name" value="PRK09441.1-2"/>
    <property type="match status" value="1"/>
</dbReference>
<keyword evidence="3 8" id="KW-0479">Metal-binding</keyword>
<dbReference type="InterPro" id="IPR013776">
    <property type="entry name" value="A-amylase_thermo"/>
</dbReference>
<keyword evidence="12" id="KW-1185">Reference proteome</keyword>
<evidence type="ECO:0000256" key="1">
    <source>
        <dbReference type="ARBA" id="ARBA00001913"/>
    </source>
</evidence>
<evidence type="ECO:0000256" key="6">
    <source>
        <dbReference type="ARBA" id="ARBA00023295"/>
    </source>
</evidence>
<feature type="binding site" evidence="8">
    <location>
        <position position="239"/>
    </location>
    <ligand>
        <name>Ca(2+)</name>
        <dbReference type="ChEBI" id="CHEBI:29108"/>
        <label>1</label>
    </ligand>
</feature>
<dbReference type="NCBIfam" id="NF006968">
    <property type="entry name" value="PRK09441.1-1"/>
    <property type="match status" value="1"/>
</dbReference>
<dbReference type="GO" id="GO:0004556">
    <property type="term" value="F:alpha-amylase activity"/>
    <property type="evidence" value="ECO:0007669"/>
    <property type="project" value="UniProtKB-EC"/>
</dbReference>
<dbReference type="Gene3D" id="2.40.30.140">
    <property type="match status" value="1"/>
</dbReference>
<keyword evidence="6 11" id="KW-0326">Glycosidase</keyword>
<comment type="caution">
    <text evidence="11">The sequence shown here is derived from an EMBL/GenBank/DDBJ whole genome shotgun (WGS) entry which is preliminary data.</text>
</comment>
<comment type="similarity">
    <text evidence="2 9">Belongs to the glycosyl hydrolase 13 family.</text>
</comment>
<gene>
    <name evidence="11" type="ORF">H6G03_20060</name>
</gene>
<dbReference type="PANTHER" id="PTHR43447">
    <property type="entry name" value="ALPHA-AMYLASE"/>
    <property type="match status" value="1"/>
</dbReference>
<dbReference type="CDD" id="cd11318">
    <property type="entry name" value="AmyAc_bac_fung_AmyA"/>
    <property type="match status" value="1"/>
</dbReference>
<comment type="cofactor">
    <cofactor evidence="1">
        <name>Ca(2+)</name>
        <dbReference type="ChEBI" id="CHEBI:29108"/>
    </cofactor>
</comment>
<proteinExistence type="inferred from homology"/>
<keyword evidence="4 11" id="KW-0378">Hydrolase</keyword>
<dbReference type="EMBL" id="JACJPW010000052">
    <property type="protein sequence ID" value="MBD2183329.1"/>
    <property type="molecule type" value="Genomic_DNA"/>
</dbReference>
<dbReference type="Proteomes" id="UP000641646">
    <property type="component" value="Unassembled WGS sequence"/>
</dbReference>
<dbReference type="InterPro" id="IPR017853">
    <property type="entry name" value="GH"/>
</dbReference>
<feature type="binding site" evidence="8">
    <location>
        <position position="106"/>
    </location>
    <ligand>
        <name>Ca(2+)</name>
        <dbReference type="ChEBI" id="CHEBI:29108"/>
        <label>1</label>
    </ligand>
</feature>
<feature type="binding site" evidence="8">
    <location>
        <position position="204"/>
    </location>
    <ligand>
        <name>Ca(2+)</name>
        <dbReference type="ChEBI" id="CHEBI:29108"/>
        <label>1</label>
    </ligand>
</feature>
<evidence type="ECO:0000256" key="9">
    <source>
        <dbReference type="RuleBase" id="RU003615"/>
    </source>
</evidence>
<dbReference type="EC" id="3.2.1.1" evidence="11"/>
<evidence type="ECO:0000256" key="7">
    <source>
        <dbReference type="PIRSR" id="PIRSR001021-1"/>
    </source>
</evidence>
<reference evidence="11" key="1">
    <citation type="journal article" date="2015" name="ISME J.">
        <title>Draft Genome Sequence of Streptomyces incarnatus NRRL8089, which Produces the Nucleoside Antibiotic Sinefungin.</title>
        <authorList>
            <person name="Oshima K."/>
            <person name="Hattori M."/>
            <person name="Shimizu H."/>
            <person name="Fukuda K."/>
            <person name="Nemoto M."/>
            <person name="Inagaki K."/>
            <person name="Tamura T."/>
        </authorList>
    </citation>
    <scope>NUCLEOTIDE SEQUENCE</scope>
    <source>
        <strain evidence="11">FACHB-1375</strain>
    </source>
</reference>
<evidence type="ECO:0000313" key="11">
    <source>
        <dbReference type="EMBL" id="MBD2183329.1"/>
    </source>
</evidence>
<feature type="active site" description="Proton donor" evidence="7">
    <location>
        <position position="265"/>
    </location>
</feature>
<dbReference type="SMART" id="SM00642">
    <property type="entry name" value="Aamy"/>
    <property type="match status" value="1"/>
</dbReference>
<dbReference type="GO" id="GO:0005975">
    <property type="term" value="P:carbohydrate metabolic process"/>
    <property type="evidence" value="ECO:0007669"/>
    <property type="project" value="InterPro"/>
</dbReference>
<dbReference type="InterPro" id="IPR013780">
    <property type="entry name" value="Glyco_hydro_b"/>
</dbReference>
<evidence type="ECO:0000256" key="4">
    <source>
        <dbReference type="ARBA" id="ARBA00022801"/>
    </source>
</evidence>
<dbReference type="Gene3D" id="3.20.20.80">
    <property type="entry name" value="Glycosidases"/>
    <property type="match status" value="1"/>
</dbReference>
<dbReference type="InterPro" id="IPR006046">
    <property type="entry name" value="Alpha_amylase"/>
</dbReference>
<feature type="binding site" evidence="8">
    <location>
        <position position="436"/>
    </location>
    <ligand>
        <name>Ca(2+)</name>
        <dbReference type="ChEBI" id="CHEBI:29108"/>
        <label>3</label>
    </ligand>
</feature>
<feature type="binding site" evidence="8">
    <location>
        <position position="206"/>
    </location>
    <ligand>
        <name>Ca(2+)</name>
        <dbReference type="ChEBI" id="CHEBI:29108"/>
        <label>2</label>
    </ligand>
</feature>
<evidence type="ECO:0000256" key="3">
    <source>
        <dbReference type="ARBA" id="ARBA00022723"/>
    </source>
</evidence>
<evidence type="ECO:0000256" key="5">
    <source>
        <dbReference type="ARBA" id="ARBA00023277"/>
    </source>
</evidence>
<evidence type="ECO:0000256" key="8">
    <source>
        <dbReference type="PIRSR" id="PIRSR001021-2"/>
    </source>
</evidence>
<dbReference type="Gene3D" id="2.60.40.1180">
    <property type="entry name" value="Golgi alpha-mannosidase II"/>
    <property type="match status" value="1"/>
</dbReference>
<evidence type="ECO:0000256" key="2">
    <source>
        <dbReference type="ARBA" id="ARBA00008061"/>
    </source>
</evidence>
<dbReference type="PRINTS" id="PR00110">
    <property type="entry name" value="ALPHAAMYLASE"/>
</dbReference>
<organism evidence="11 12">
    <name type="scientific">Aerosakkonema funiforme FACHB-1375</name>
    <dbReference type="NCBI Taxonomy" id="2949571"/>
    <lineage>
        <taxon>Bacteria</taxon>
        <taxon>Bacillati</taxon>
        <taxon>Cyanobacteriota</taxon>
        <taxon>Cyanophyceae</taxon>
        <taxon>Oscillatoriophycideae</taxon>
        <taxon>Aerosakkonematales</taxon>
        <taxon>Aerosakkonemataceae</taxon>
        <taxon>Aerosakkonema</taxon>
    </lineage>
</organism>
<dbReference type="PIRSF" id="PIRSF001021">
    <property type="entry name" value="Alph-amls_thrmst"/>
    <property type="match status" value="1"/>
</dbReference>